<dbReference type="InterPro" id="IPR051397">
    <property type="entry name" value="Zn-ADH-like_protein"/>
</dbReference>
<dbReference type="PROSITE" id="PS01162">
    <property type="entry name" value="QOR_ZETA_CRYSTAL"/>
    <property type="match status" value="1"/>
</dbReference>
<dbReference type="SUPFAM" id="SSF51735">
    <property type="entry name" value="NAD(P)-binding Rossmann-fold domains"/>
    <property type="match status" value="1"/>
</dbReference>
<dbReference type="Proteomes" id="UP000295705">
    <property type="component" value="Unassembled WGS sequence"/>
</dbReference>
<accession>A0A4R6VTJ1</accession>
<dbReference type="GO" id="GO:0008270">
    <property type="term" value="F:zinc ion binding"/>
    <property type="evidence" value="ECO:0007669"/>
    <property type="project" value="InterPro"/>
</dbReference>
<name>A0A4R6VTJ1_9PSEU</name>
<organism evidence="2 3">
    <name type="scientific">Actinomycetospora succinea</name>
    <dbReference type="NCBI Taxonomy" id="663603"/>
    <lineage>
        <taxon>Bacteria</taxon>
        <taxon>Bacillati</taxon>
        <taxon>Actinomycetota</taxon>
        <taxon>Actinomycetes</taxon>
        <taxon>Pseudonocardiales</taxon>
        <taxon>Pseudonocardiaceae</taxon>
        <taxon>Actinomycetospora</taxon>
    </lineage>
</organism>
<feature type="domain" description="Enoyl reductase (ER)" evidence="1">
    <location>
        <begin position="11"/>
        <end position="319"/>
    </location>
</feature>
<evidence type="ECO:0000259" key="1">
    <source>
        <dbReference type="SMART" id="SM00829"/>
    </source>
</evidence>
<dbReference type="PANTHER" id="PTHR43677:SF4">
    <property type="entry name" value="QUINONE OXIDOREDUCTASE-LIKE PROTEIN 2"/>
    <property type="match status" value="1"/>
</dbReference>
<dbReference type="RefSeq" id="WP_133825288.1">
    <property type="nucleotide sequence ID" value="NZ_BAABHR010000005.1"/>
</dbReference>
<proteinExistence type="predicted"/>
<gene>
    <name evidence="2" type="ORF">EV188_1011256</name>
</gene>
<dbReference type="OrthoDB" id="4190732at2"/>
<dbReference type="InterPro" id="IPR002364">
    <property type="entry name" value="Quin_OxRdtase/zeta-crystal_CS"/>
</dbReference>
<dbReference type="Pfam" id="PF00107">
    <property type="entry name" value="ADH_zinc_N"/>
    <property type="match status" value="1"/>
</dbReference>
<protein>
    <submittedName>
        <fullName evidence="2">NADPH2:quinone reductase</fullName>
    </submittedName>
</protein>
<dbReference type="InterPro" id="IPR020843">
    <property type="entry name" value="ER"/>
</dbReference>
<sequence>MRAVQVVRLDGPESVEVNEVEEPKAGADQVLIDVEAAGVVFPDLLLSRGQYQMRPELPFLLGSEVAGTVREAPDGSGFSPGDRVAALPVLGGFATTVASSTETVFPLPDGVSSDIGACLPMNYLTAHFVLETRAHLEAGETVLVHGAAGGVGVACIQFAKARGATVIAVVSSEGKGEVATAAGADHWIPVEGFKDAAKELTGGRGVDVVVDPVGGDRFTDSLRSLGDDGRLAVVGFTAGEIPTVKVNRLLLNNTSVVGAGWGAYATKRPGFMRRQWDAIRDDVASGKLAPPISATYPLSQAGAAIAELSERRVTGKVVIRPGEQ</sequence>
<dbReference type="InterPro" id="IPR036291">
    <property type="entry name" value="NAD(P)-bd_dom_sf"/>
</dbReference>
<dbReference type="PANTHER" id="PTHR43677">
    <property type="entry name" value="SHORT-CHAIN DEHYDROGENASE/REDUCTASE"/>
    <property type="match status" value="1"/>
</dbReference>
<dbReference type="InterPro" id="IPR013149">
    <property type="entry name" value="ADH-like_C"/>
</dbReference>
<evidence type="ECO:0000313" key="3">
    <source>
        <dbReference type="Proteomes" id="UP000295705"/>
    </source>
</evidence>
<dbReference type="GO" id="GO:0016491">
    <property type="term" value="F:oxidoreductase activity"/>
    <property type="evidence" value="ECO:0007669"/>
    <property type="project" value="InterPro"/>
</dbReference>
<dbReference type="InterPro" id="IPR011032">
    <property type="entry name" value="GroES-like_sf"/>
</dbReference>
<comment type="caution">
    <text evidence="2">The sequence shown here is derived from an EMBL/GenBank/DDBJ whole genome shotgun (WGS) entry which is preliminary data.</text>
</comment>
<reference evidence="2 3" key="1">
    <citation type="submission" date="2019-03" db="EMBL/GenBank/DDBJ databases">
        <title>Genomic Encyclopedia of Type Strains, Phase IV (KMG-IV): sequencing the most valuable type-strain genomes for metagenomic binning, comparative biology and taxonomic classification.</title>
        <authorList>
            <person name="Goeker M."/>
        </authorList>
    </citation>
    <scope>NUCLEOTIDE SEQUENCE [LARGE SCALE GENOMIC DNA]</scope>
    <source>
        <strain evidence="2 3">DSM 45775</strain>
    </source>
</reference>
<dbReference type="InterPro" id="IPR013154">
    <property type="entry name" value="ADH-like_N"/>
</dbReference>
<dbReference type="Gene3D" id="3.40.50.720">
    <property type="entry name" value="NAD(P)-binding Rossmann-like Domain"/>
    <property type="match status" value="1"/>
</dbReference>
<keyword evidence="3" id="KW-1185">Reference proteome</keyword>
<dbReference type="SMART" id="SM00829">
    <property type="entry name" value="PKS_ER"/>
    <property type="match status" value="1"/>
</dbReference>
<dbReference type="EMBL" id="SNYO01000001">
    <property type="protein sequence ID" value="TDQ66004.1"/>
    <property type="molecule type" value="Genomic_DNA"/>
</dbReference>
<dbReference type="Pfam" id="PF08240">
    <property type="entry name" value="ADH_N"/>
    <property type="match status" value="1"/>
</dbReference>
<dbReference type="CDD" id="cd08241">
    <property type="entry name" value="QOR1"/>
    <property type="match status" value="1"/>
</dbReference>
<dbReference type="AlphaFoldDB" id="A0A4R6VTJ1"/>
<dbReference type="Gene3D" id="3.90.180.10">
    <property type="entry name" value="Medium-chain alcohol dehydrogenases, catalytic domain"/>
    <property type="match status" value="1"/>
</dbReference>
<evidence type="ECO:0000313" key="2">
    <source>
        <dbReference type="EMBL" id="TDQ66004.1"/>
    </source>
</evidence>
<dbReference type="SUPFAM" id="SSF50129">
    <property type="entry name" value="GroES-like"/>
    <property type="match status" value="1"/>
</dbReference>